<dbReference type="AlphaFoldDB" id="A0A6M3ZU73"/>
<accession>A0A6M3ZU73</accession>
<organism evidence="1 2">
    <name type="scientific">Herbaspirillum rubrisubalbicans Os34</name>
    <dbReference type="NCBI Taxonomy" id="1235827"/>
    <lineage>
        <taxon>Bacteria</taxon>
        <taxon>Pseudomonadati</taxon>
        <taxon>Pseudomonadota</taxon>
        <taxon>Betaproteobacteria</taxon>
        <taxon>Burkholderiales</taxon>
        <taxon>Oxalobacteraceae</taxon>
        <taxon>Herbaspirillum</taxon>
    </lineage>
</organism>
<evidence type="ECO:0000313" key="2">
    <source>
        <dbReference type="Proteomes" id="UP000501648"/>
    </source>
</evidence>
<dbReference type="EMBL" id="CP008956">
    <property type="protein sequence ID" value="QJQ02106.1"/>
    <property type="molecule type" value="Genomic_DNA"/>
</dbReference>
<protein>
    <submittedName>
        <fullName evidence="1">Phage tail assembly protein</fullName>
    </submittedName>
</protein>
<dbReference type="Proteomes" id="UP000501648">
    <property type="component" value="Chromosome"/>
</dbReference>
<dbReference type="Pfam" id="PF10109">
    <property type="entry name" value="Phage_TAC_7"/>
    <property type="match status" value="1"/>
</dbReference>
<proteinExistence type="predicted"/>
<sequence length="173" mass="18877">MLSKPIMAHGQEVTEITLTSPTGPQIRAARALPYWMAGDNAMAINTEAASRLLVACAAIPQSSVDQLAAMDRNQLYWEVVGFFLGQETDDEVQLPFSLKEPTGKFTREVKALPYWVSPDGSMTINTDAASKYLLHCSGKDQEALDELSARELNSLYWAVAGFFLGGTSETKAN</sequence>
<gene>
    <name evidence="1" type="ORF">C798_18270</name>
</gene>
<reference evidence="1 2" key="1">
    <citation type="journal article" date="2012" name="J. Bacteriol.">
        <title>Genome sequence of the pathogenic Herbaspirillum seropedicae strain Os34, isolated from rice roots.</title>
        <authorList>
            <person name="Ye W."/>
            <person name="Ye S."/>
            <person name="Liu J."/>
            <person name="Chang S."/>
            <person name="Chen M."/>
            <person name="Zhu B."/>
            <person name="Guo L."/>
            <person name="An Q."/>
        </authorList>
    </citation>
    <scope>NUCLEOTIDE SEQUENCE [LARGE SCALE GENOMIC DNA]</scope>
    <source>
        <strain evidence="1 2">Os34</strain>
    </source>
</reference>
<dbReference type="InterPro" id="IPR019289">
    <property type="entry name" value="Phage_tail_E/E"/>
</dbReference>
<evidence type="ECO:0000313" key="1">
    <source>
        <dbReference type="EMBL" id="QJQ02106.1"/>
    </source>
</evidence>
<name>A0A6M3ZU73_9BURK</name>